<evidence type="ECO:0000313" key="1">
    <source>
        <dbReference type="EMBL" id="QAU51419.1"/>
    </source>
</evidence>
<keyword evidence="2" id="KW-1185">Reference proteome</keyword>
<accession>A0A410W5V6</accession>
<dbReference type="EMBL" id="CP035299">
    <property type="protein sequence ID" value="QAU51419.1"/>
    <property type="molecule type" value="Genomic_DNA"/>
</dbReference>
<dbReference type="OrthoDB" id="4405092at2"/>
<dbReference type="Proteomes" id="UP000288929">
    <property type="component" value="Chromosome"/>
</dbReference>
<protein>
    <submittedName>
        <fullName evidence="1">Uncharacterized protein</fullName>
    </submittedName>
</protein>
<dbReference type="KEGG" id="cpeg:CPELA_00575"/>
<evidence type="ECO:0000313" key="2">
    <source>
        <dbReference type="Proteomes" id="UP000288929"/>
    </source>
</evidence>
<dbReference type="RefSeq" id="WP_128889013.1">
    <property type="nucleotide sequence ID" value="NZ_BMCX01000005.1"/>
</dbReference>
<name>A0A410W5V6_9CORY</name>
<dbReference type="AlphaFoldDB" id="A0A410W5V6"/>
<proteinExistence type="predicted"/>
<organism evidence="1 2">
    <name type="scientific">Corynebacterium pelargi</name>
    <dbReference type="NCBI Taxonomy" id="1471400"/>
    <lineage>
        <taxon>Bacteria</taxon>
        <taxon>Bacillati</taxon>
        <taxon>Actinomycetota</taxon>
        <taxon>Actinomycetes</taxon>
        <taxon>Mycobacteriales</taxon>
        <taxon>Corynebacteriaceae</taxon>
        <taxon>Corynebacterium</taxon>
    </lineage>
</organism>
<sequence length="181" mass="19977">MAYYQFRPRLNKRTWAATLSLLAIYLGGPALAARMIPVIDSKPTPVYLGSEAEDWSIPLTDTDGAPIRCVETIGDTFQTSWDCGDATIESSVVTGSRDQDNTFVRYLSANGLEAAEWRRTGNLRSAHNSFNGGAMSLARNIDGTEYTLFVYVTGENFAPFYDLALNELIEENEQTKDIAST</sequence>
<gene>
    <name evidence="1" type="ORF">CPELA_00575</name>
</gene>
<reference evidence="1 2" key="1">
    <citation type="submission" date="2019-01" db="EMBL/GenBank/DDBJ databases">
        <authorList>
            <person name="Ruckert C."/>
            <person name="Busche T."/>
            <person name="Kalinowski J."/>
        </authorList>
    </citation>
    <scope>NUCLEOTIDE SEQUENCE [LARGE SCALE GENOMIC DNA]</scope>
    <source>
        <strain evidence="1 2">136/3</strain>
    </source>
</reference>